<dbReference type="Gene3D" id="1.10.3720.10">
    <property type="entry name" value="MetI-like"/>
    <property type="match status" value="1"/>
</dbReference>
<keyword evidence="2 7" id="KW-0813">Transport</keyword>
<keyword evidence="3" id="KW-1003">Cell membrane</keyword>
<gene>
    <name evidence="9" type="ORF">ENQ20_09795</name>
</gene>
<protein>
    <submittedName>
        <fullName evidence="9">Sugar ABC transporter permease</fullName>
    </submittedName>
</protein>
<keyword evidence="6 7" id="KW-0472">Membrane</keyword>
<feature type="transmembrane region" description="Helical" evidence="7">
    <location>
        <begin position="98"/>
        <end position="120"/>
    </location>
</feature>
<proteinExistence type="inferred from homology"/>
<dbReference type="GO" id="GO:0005886">
    <property type="term" value="C:plasma membrane"/>
    <property type="evidence" value="ECO:0007669"/>
    <property type="project" value="UniProtKB-SubCell"/>
</dbReference>
<dbReference type="PANTHER" id="PTHR30193">
    <property type="entry name" value="ABC TRANSPORTER PERMEASE PROTEIN"/>
    <property type="match status" value="1"/>
</dbReference>
<feature type="transmembrane region" description="Helical" evidence="7">
    <location>
        <begin position="132"/>
        <end position="152"/>
    </location>
</feature>
<dbReference type="PANTHER" id="PTHR30193:SF37">
    <property type="entry name" value="INNER MEMBRANE ABC TRANSPORTER PERMEASE PROTEIN YCJO"/>
    <property type="match status" value="1"/>
</dbReference>
<evidence type="ECO:0000256" key="5">
    <source>
        <dbReference type="ARBA" id="ARBA00022989"/>
    </source>
</evidence>
<dbReference type="EMBL" id="DSMG01000099">
    <property type="protein sequence ID" value="HDX31768.1"/>
    <property type="molecule type" value="Genomic_DNA"/>
</dbReference>
<keyword evidence="5 7" id="KW-1133">Transmembrane helix</keyword>
<dbReference type="InterPro" id="IPR000515">
    <property type="entry name" value="MetI-like"/>
</dbReference>
<feature type="transmembrane region" description="Helical" evidence="7">
    <location>
        <begin position="32"/>
        <end position="58"/>
    </location>
</feature>
<feature type="transmembrane region" description="Helical" evidence="7">
    <location>
        <begin position="284"/>
        <end position="306"/>
    </location>
</feature>
<comment type="caution">
    <text evidence="9">The sequence shown here is derived from an EMBL/GenBank/DDBJ whole genome shotgun (WGS) entry which is preliminary data.</text>
</comment>
<dbReference type="InterPro" id="IPR035906">
    <property type="entry name" value="MetI-like_sf"/>
</dbReference>
<dbReference type="SUPFAM" id="SSF161098">
    <property type="entry name" value="MetI-like"/>
    <property type="match status" value="1"/>
</dbReference>
<comment type="subcellular location">
    <subcellularLocation>
        <location evidence="1 7">Cell membrane</location>
        <topology evidence="1 7">Multi-pass membrane protein</topology>
    </subcellularLocation>
</comment>
<sequence length="315" mass="35400">MTSSRVASKELVHHKSARRRSTLKSRRILRDWLFILPQFSLYVLLTIVPFIVAIPILFTDMASFTDPTVAPVGLRNFTALFTDPSVQADYLPALRRTLVFVVLNYTTVYIFGLTLALLMFEVGFRGGFFTIIYLPLMVSGLAVGYMAVMLFSRETGTANLLLRQLGVIQTPIDIYSAEGTAFILPLLVGWRYAGYNMAIFLSGLLSIPSETIEASIVDGANYWQRLWKIYFPQMLPSFILATTMCLIGSFAVFDELVAMGALYVNPEAKLLSILFFTYGFQVNRLAMGMTLAVITFVPLVVLGVFLQRLQKRLQY</sequence>
<accession>A0A7C1JWV1</accession>
<evidence type="ECO:0000259" key="8">
    <source>
        <dbReference type="PROSITE" id="PS50928"/>
    </source>
</evidence>
<evidence type="ECO:0000256" key="2">
    <source>
        <dbReference type="ARBA" id="ARBA00022448"/>
    </source>
</evidence>
<evidence type="ECO:0000256" key="6">
    <source>
        <dbReference type="ARBA" id="ARBA00023136"/>
    </source>
</evidence>
<evidence type="ECO:0000256" key="4">
    <source>
        <dbReference type="ARBA" id="ARBA00022692"/>
    </source>
</evidence>
<dbReference type="GO" id="GO:0055085">
    <property type="term" value="P:transmembrane transport"/>
    <property type="evidence" value="ECO:0007669"/>
    <property type="project" value="InterPro"/>
</dbReference>
<dbReference type="AlphaFoldDB" id="A0A7C1JWV1"/>
<evidence type="ECO:0000313" key="9">
    <source>
        <dbReference type="EMBL" id="HDX31768.1"/>
    </source>
</evidence>
<dbReference type="Pfam" id="PF00528">
    <property type="entry name" value="BPD_transp_1"/>
    <property type="match status" value="1"/>
</dbReference>
<feature type="transmembrane region" description="Helical" evidence="7">
    <location>
        <begin position="238"/>
        <end position="264"/>
    </location>
</feature>
<organism evidence="9">
    <name type="scientific">Caldilinea aerophila</name>
    <dbReference type="NCBI Taxonomy" id="133453"/>
    <lineage>
        <taxon>Bacteria</taxon>
        <taxon>Bacillati</taxon>
        <taxon>Chloroflexota</taxon>
        <taxon>Caldilineae</taxon>
        <taxon>Caldilineales</taxon>
        <taxon>Caldilineaceae</taxon>
        <taxon>Caldilinea</taxon>
    </lineage>
</organism>
<feature type="domain" description="ABC transmembrane type-1" evidence="8">
    <location>
        <begin position="94"/>
        <end position="306"/>
    </location>
</feature>
<comment type="similarity">
    <text evidence="7">Belongs to the binding-protein-dependent transport system permease family.</text>
</comment>
<dbReference type="InterPro" id="IPR051393">
    <property type="entry name" value="ABC_transporter_permease"/>
</dbReference>
<evidence type="ECO:0000256" key="3">
    <source>
        <dbReference type="ARBA" id="ARBA00022475"/>
    </source>
</evidence>
<reference evidence="9" key="1">
    <citation type="journal article" date="2020" name="mSystems">
        <title>Genome- and Community-Level Interaction Insights into Carbon Utilization and Element Cycling Functions of Hydrothermarchaeota in Hydrothermal Sediment.</title>
        <authorList>
            <person name="Zhou Z."/>
            <person name="Liu Y."/>
            <person name="Xu W."/>
            <person name="Pan J."/>
            <person name="Luo Z.H."/>
            <person name="Li M."/>
        </authorList>
    </citation>
    <scope>NUCLEOTIDE SEQUENCE [LARGE SCALE GENOMIC DNA]</scope>
    <source>
        <strain evidence="9">SpSt-289</strain>
    </source>
</reference>
<feature type="transmembrane region" description="Helical" evidence="7">
    <location>
        <begin position="172"/>
        <end position="193"/>
    </location>
</feature>
<dbReference type="PROSITE" id="PS50928">
    <property type="entry name" value="ABC_TM1"/>
    <property type="match status" value="1"/>
</dbReference>
<name>A0A7C1JWV1_9CHLR</name>
<evidence type="ECO:0000256" key="7">
    <source>
        <dbReference type="RuleBase" id="RU363032"/>
    </source>
</evidence>
<evidence type="ECO:0000256" key="1">
    <source>
        <dbReference type="ARBA" id="ARBA00004651"/>
    </source>
</evidence>
<dbReference type="CDD" id="cd06261">
    <property type="entry name" value="TM_PBP2"/>
    <property type="match status" value="1"/>
</dbReference>
<keyword evidence="4 7" id="KW-0812">Transmembrane</keyword>